<organism evidence="7 8">
    <name type="scientific">Comamonas aquatica DA1877</name>
    <dbReference type="NCBI Taxonomy" id="1457173"/>
    <lineage>
        <taxon>Bacteria</taxon>
        <taxon>Pseudomonadati</taxon>
        <taxon>Pseudomonadota</taxon>
        <taxon>Betaproteobacteria</taxon>
        <taxon>Burkholderiales</taxon>
        <taxon>Comamonadaceae</taxon>
        <taxon>Comamonas</taxon>
    </lineage>
</organism>
<evidence type="ECO:0000256" key="3">
    <source>
        <dbReference type="ARBA" id="ARBA00022989"/>
    </source>
</evidence>
<dbReference type="Proteomes" id="UP000020766">
    <property type="component" value="Unassembled WGS sequence"/>
</dbReference>
<evidence type="ECO:0000259" key="6">
    <source>
        <dbReference type="Pfam" id="PF04932"/>
    </source>
</evidence>
<dbReference type="InterPro" id="IPR007016">
    <property type="entry name" value="O-antigen_ligase-rel_domated"/>
</dbReference>
<feature type="transmembrane region" description="Helical" evidence="5">
    <location>
        <begin position="304"/>
        <end position="321"/>
    </location>
</feature>
<dbReference type="PATRIC" id="fig|1457173.3.peg.2846"/>
<sequence>MCLSLPGGYSVGALVAVLAALCAIPTWRKKKIDADTKWFLFFFLAVGLLWSHSFDGWWTWSSNNDAGLRYGLGALCLVASSSIFINTRFLRWGLIVGALGAAVLAIFQHQTVGRAEGFTNAIRFGDIALSIAFACACFATLRNRPTWERSLLVVAAMAACLASLLSMSRGGWLVLAVFPMLWILFVEEVQTRIKLGGSLMVGVVLVCWVAFQVPVVETRVQTALEQTQRYWEDGGEQAQTSVGARLEHWRLSWRLGLDKPLTGWGDKGVKEGKRAYVERGDAHPYMLEMAHSHNEFLEMWSRRGALGVLMLLGIYAVPAFIFYPTRQRLTKVASQDRQHYLALRIVGLSLPVCYVVYGLTETFFDLSIGHMFYIFSMVFFFSAMKSLEMKVKNA</sequence>
<dbReference type="PANTHER" id="PTHR37422">
    <property type="entry name" value="TEICHURONIC ACID BIOSYNTHESIS PROTEIN TUAE"/>
    <property type="match status" value="1"/>
</dbReference>
<proteinExistence type="predicted"/>
<gene>
    <name evidence="7" type="ORF">AX13_05825</name>
</gene>
<feature type="transmembrane region" description="Helical" evidence="5">
    <location>
        <begin position="66"/>
        <end position="85"/>
    </location>
</feature>
<feature type="domain" description="O-antigen ligase-related" evidence="6">
    <location>
        <begin position="155"/>
        <end position="312"/>
    </location>
</feature>
<comment type="caution">
    <text evidence="7">The sequence shown here is derived from an EMBL/GenBank/DDBJ whole genome shotgun (WGS) entry which is preliminary data.</text>
</comment>
<protein>
    <recommendedName>
        <fullName evidence="6">O-antigen ligase-related domain-containing protein</fullName>
    </recommendedName>
</protein>
<evidence type="ECO:0000256" key="1">
    <source>
        <dbReference type="ARBA" id="ARBA00004141"/>
    </source>
</evidence>
<comment type="subcellular location">
    <subcellularLocation>
        <location evidence="1">Membrane</location>
        <topology evidence="1">Multi-pass membrane protein</topology>
    </subcellularLocation>
</comment>
<dbReference type="InterPro" id="IPR051533">
    <property type="entry name" value="WaaL-like"/>
</dbReference>
<dbReference type="GO" id="GO:0016020">
    <property type="term" value="C:membrane"/>
    <property type="evidence" value="ECO:0007669"/>
    <property type="project" value="UniProtKB-SubCell"/>
</dbReference>
<name>A0A014NIR0_9BURK</name>
<evidence type="ECO:0000256" key="4">
    <source>
        <dbReference type="ARBA" id="ARBA00023136"/>
    </source>
</evidence>
<feature type="transmembrane region" description="Helical" evidence="5">
    <location>
        <begin position="193"/>
        <end position="211"/>
    </location>
</feature>
<evidence type="ECO:0000313" key="7">
    <source>
        <dbReference type="EMBL" id="EXU79273.1"/>
    </source>
</evidence>
<feature type="transmembrane region" description="Helical" evidence="5">
    <location>
        <begin position="39"/>
        <end position="60"/>
    </location>
</feature>
<evidence type="ECO:0000256" key="5">
    <source>
        <dbReference type="SAM" id="Phobius"/>
    </source>
</evidence>
<keyword evidence="2 5" id="KW-0812">Transmembrane</keyword>
<feature type="transmembrane region" description="Helical" evidence="5">
    <location>
        <begin position="366"/>
        <end position="384"/>
    </location>
</feature>
<reference evidence="7 8" key="1">
    <citation type="submission" date="2014-01" db="EMBL/GenBank/DDBJ databases">
        <title>Interspecies Systems Biology Uncovers Metabolites Affecting C. elegans Gene Expression and Life History Traits.</title>
        <authorList>
            <person name="Watson E."/>
            <person name="Macneil L.T."/>
            <person name="Ritter A.D."/>
            <person name="Yilmaz L.S."/>
            <person name="Rosebrock A.P."/>
            <person name="Caudy A.A."/>
            <person name="Walhout A.J."/>
        </authorList>
    </citation>
    <scope>NUCLEOTIDE SEQUENCE [LARGE SCALE GENOMIC DNA]</scope>
    <source>
        <strain evidence="7 8">DA1877</strain>
    </source>
</reference>
<feature type="transmembrane region" description="Helical" evidence="5">
    <location>
        <begin position="92"/>
        <end position="109"/>
    </location>
</feature>
<accession>A0A014NIR0</accession>
<evidence type="ECO:0000313" key="8">
    <source>
        <dbReference type="Proteomes" id="UP000020766"/>
    </source>
</evidence>
<dbReference type="PANTHER" id="PTHR37422:SF17">
    <property type="entry name" value="O-ANTIGEN LIGASE"/>
    <property type="match status" value="1"/>
</dbReference>
<dbReference type="AlphaFoldDB" id="A0A014NIR0"/>
<feature type="transmembrane region" description="Helical" evidence="5">
    <location>
        <begin position="6"/>
        <end position="27"/>
    </location>
</feature>
<keyword evidence="8" id="KW-1185">Reference proteome</keyword>
<evidence type="ECO:0000256" key="2">
    <source>
        <dbReference type="ARBA" id="ARBA00022692"/>
    </source>
</evidence>
<dbReference type="Pfam" id="PF04932">
    <property type="entry name" value="Wzy_C"/>
    <property type="match status" value="1"/>
</dbReference>
<feature type="transmembrane region" description="Helical" evidence="5">
    <location>
        <begin position="121"/>
        <end position="139"/>
    </location>
</feature>
<feature type="transmembrane region" description="Helical" evidence="5">
    <location>
        <begin position="170"/>
        <end position="186"/>
    </location>
</feature>
<feature type="transmembrane region" description="Helical" evidence="5">
    <location>
        <begin position="341"/>
        <end position="360"/>
    </location>
</feature>
<feature type="transmembrane region" description="Helical" evidence="5">
    <location>
        <begin position="146"/>
        <end position="164"/>
    </location>
</feature>
<keyword evidence="4 5" id="KW-0472">Membrane</keyword>
<dbReference type="EMBL" id="JBOK01000018">
    <property type="protein sequence ID" value="EXU79273.1"/>
    <property type="molecule type" value="Genomic_DNA"/>
</dbReference>
<keyword evidence="3 5" id="KW-1133">Transmembrane helix</keyword>
<dbReference type="STRING" id="225991.MA05_01055"/>